<comment type="subcellular location">
    <subcellularLocation>
        <location evidence="1">Nucleus</location>
    </subcellularLocation>
</comment>
<sequence length="849" mass="95112">MVASAHYESRFWWSALQDEPSKHLDKYSWFKPNTKLTPSTSGDVLDSWQFLRRFREVLDLQKGLSLEELITGLNGSFSDGLYEVHIVMLQVLISEFLKKSKHGIKSGLNVPLLNDLTWPELAKRYISAMLFMTKDPNNSDKACKGMDIFRCLCGDGGSKCGALTGVVGIEADALLLAASTNKIYGLLNADSDMLAVDDLDTDRKNTGRGQSTVLNEGIPDWVQDLELVKGLKTNNGAKIRKCIKNSLAKEPPAWARDKLNQAISKEVYKGNASGPTKKLAKDVVAQFHDEHRNLTLTRNKKFISIFDVVMKHCRIKLRCTAASRKMKSFCSFLKKDSVGHGNNNKGLLGSPVKVWSLLHLRMIDMRLAAGAYCRSHEAFIEDVREFWRDVHIDFPGLSEFAKEASDEFERSCIKEVVSLHRKLKGYNELESLCVGSLKDIDVVINEEIPKAPWDEGVCRICGLDQYNNKDVEDVSPGATSSVCEKQKKKNGEFVSLIVSTTADLEAMVRGKEYWELNLHERTLLLEFLCEEMLDSILLQEHLTKCESRQRFTSIDSQSINDIEGSSLRTEFMGIGLDGSEVYSLGACYQSHAAIKSIVASLKDNDPIKSRLQELISLNDKPGFDVPKDCKRQGQKGVQSNPMPLDSLKEKATKGLGLEYDPFIKLETTDFGKKNKGKVVEENLYMCGSLEPGLPKGQHCPSCHRTCLTTMEYKLRGNEKCNIDSRKLSISLTGGKTTNSVASKGKFMNVILMEKRRYVRPDGLEIGNFFNVPTASLRPLMDKSSVILNQLKTKLLNMEAAISKDHLKPSRAGFGRRRTWRLFVKHASTIYAVKSYFKFLLIDGSGADCI</sequence>
<evidence type="ECO:0000313" key="4">
    <source>
        <dbReference type="EMBL" id="GFQ04574.1"/>
    </source>
</evidence>
<dbReference type="InterPro" id="IPR028942">
    <property type="entry name" value="WHIM1_dom"/>
</dbReference>
<proteinExistence type="predicted"/>
<dbReference type="SMART" id="SM00571">
    <property type="entry name" value="DDT"/>
    <property type="match status" value="1"/>
</dbReference>
<name>A0A830D8L6_9LAMI</name>
<dbReference type="PROSITE" id="PS50827">
    <property type="entry name" value="DDT"/>
    <property type="match status" value="1"/>
</dbReference>
<reference evidence="4" key="1">
    <citation type="submission" date="2020-07" db="EMBL/GenBank/DDBJ databases">
        <title>Ethylene signaling mediates host invasion by parasitic plants.</title>
        <authorList>
            <person name="Yoshida S."/>
        </authorList>
    </citation>
    <scope>NUCLEOTIDE SEQUENCE</scope>
    <source>
        <strain evidence="4">Okayama</strain>
    </source>
</reference>
<dbReference type="AlphaFoldDB" id="A0A830D8L6"/>
<accession>A0A830D8L6</accession>
<protein>
    <submittedName>
        <fullName evidence="4">Methyl-cpg-binding domain-containing protein 9</fullName>
    </submittedName>
</protein>
<evidence type="ECO:0000259" key="3">
    <source>
        <dbReference type="PROSITE" id="PS50827"/>
    </source>
</evidence>
<dbReference type="PANTHER" id="PTHR47162:SF10">
    <property type="entry name" value="METHYL-CPG-BINDING DOMAIN-CONTAINING PROTEIN 9 ISOFORM X1"/>
    <property type="match status" value="1"/>
</dbReference>
<dbReference type="OrthoDB" id="1903104at2759"/>
<dbReference type="Proteomes" id="UP000653305">
    <property type="component" value="Unassembled WGS sequence"/>
</dbReference>
<evidence type="ECO:0000313" key="5">
    <source>
        <dbReference type="Proteomes" id="UP000653305"/>
    </source>
</evidence>
<dbReference type="Pfam" id="PF02791">
    <property type="entry name" value="DDT"/>
    <property type="match status" value="1"/>
</dbReference>
<keyword evidence="5" id="KW-1185">Reference proteome</keyword>
<dbReference type="EMBL" id="BMAC01000956">
    <property type="protein sequence ID" value="GFQ04574.1"/>
    <property type="molecule type" value="Genomic_DNA"/>
</dbReference>
<dbReference type="PANTHER" id="PTHR47162">
    <property type="entry name" value="OS02G0192300 PROTEIN"/>
    <property type="match status" value="1"/>
</dbReference>
<evidence type="ECO:0000256" key="2">
    <source>
        <dbReference type="ARBA" id="ARBA00023242"/>
    </source>
</evidence>
<gene>
    <name evidence="4" type="ORF">PHJA_002601300</name>
</gene>
<evidence type="ECO:0000256" key="1">
    <source>
        <dbReference type="ARBA" id="ARBA00004123"/>
    </source>
</evidence>
<dbReference type="Pfam" id="PF15612">
    <property type="entry name" value="WHIM1"/>
    <property type="match status" value="1"/>
</dbReference>
<keyword evidence="2" id="KW-0539">Nucleus</keyword>
<dbReference type="InterPro" id="IPR018501">
    <property type="entry name" value="DDT_dom"/>
</dbReference>
<comment type="caution">
    <text evidence="4">The sequence shown here is derived from an EMBL/GenBank/DDBJ whole genome shotgun (WGS) entry which is preliminary data.</text>
</comment>
<dbReference type="GO" id="GO:0005634">
    <property type="term" value="C:nucleus"/>
    <property type="evidence" value="ECO:0007669"/>
    <property type="project" value="UniProtKB-SubCell"/>
</dbReference>
<feature type="domain" description="DDT" evidence="3">
    <location>
        <begin position="38"/>
        <end position="98"/>
    </location>
</feature>
<organism evidence="4 5">
    <name type="scientific">Phtheirospermum japonicum</name>
    <dbReference type="NCBI Taxonomy" id="374723"/>
    <lineage>
        <taxon>Eukaryota</taxon>
        <taxon>Viridiplantae</taxon>
        <taxon>Streptophyta</taxon>
        <taxon>Embryophyta</taxon>
        <taxon>Tracheophyta</taxon>
        <taxon>Spermatophyta</taxon>
        <taxon>Magnoliopsida</taxon>
        <taxon>eudicotyledons</taxon>
        <taxon>Gunneridae</taxon>
        <taxon>Pentapetalae</taxon>
        <taxon>asterids</taxon>
        <taxon>lamiids</taxon>
        <taxon>Lamiales</taxon>
        <taxon>Orobanchaceae</taxon>
        <taxon>Orobanchaceae incertae sedis</taxon>
        <taxon>Phtheirospermum</taxon>
    </lineage>
</organism>